<proteinExistence type="predicted"/>
<organism evidence="4 5">
    <name type="scientific">Candidatus Magasanikbacteria bacterium RIFCSPHIGHO2_01_FULL_33_34</name>
    <dbReference type="NCBI Taxonomy" id="1798671"/>
    <lineage>
        <taxon>Bacteria</taxon>
        <taxon>Candidatus Magasanikiibacteriota</taxon>
    </lineage>
</organism>
<evidence type="ECO:0000313" key="5">
    <source>
        <dbReference type="Proteomes" id="UP000177067"/>
    </source>
</evidence>
<feature type="domain" description="Nudix hydrolase" evidence="3">
    <location>
        <begin position="39"/>
        <end position="177"/>
    </location>
</feature>
<comment type="caution">
    <text evidence="4">The sequence shown here is derived from an EMBL/GenBank/DDBJ whole genome shotgun (WGS) entry which is preliminary data.</text>
</comment>
<comment type="cofactor">
    <cofactor evidence="1">
        <name>Mg(2+)</name>
        <dbReference type="ChEBI" id="CHEBI:18420"/>
    </cofactor>
</comment>
<dbReference type="CDD" id="cd03424">
    <property type="entry name" value="NUDIX_ADPRase_Nudt5_UGPPase_Nudt14"/>
    <property type="match status" value="1"/>
</dbReference>
<dbReference type="PANTHER" id="PTHR11839">
    <property type="entry name" value="UDP/ADP-SUGAR PYROPHOSPHATASE"/>
    <property type="match status" value="1"/>
</dbReference>
<dbReference type="GO" id="GO:0005829">
    <property type="term" value="C:cytosol"/>
    <property type="evidence" value="ECO:0007669"/>
    <property type="project" value="TreeGrafter"/>
</dbReference>
<evidence type="ECO:0000313" key="4">
    <source>
        <dbReference type="EMBL" id="OGH58671.1"/>
    </source>
</evidence>
<dbReference type="Gene3D" id="3.90.79.10">
    <property type="entry name" value="Nucleoside Triphosphate Pyrophosphohydrolase"/>
    <property type="match status" value="1"/>
</dbReference>
<accession>A0A1F6LH41</accession>
<evidence type="ECO:0000256" key="2">
    <source>
        <dbReference type="ARBA" id="ARBA00022801"/>
    </source>
</evidence>
<dbReference type="Proteomes" id="UP000177067">
    <property type="component" value="Unassembled WGS sequence"/>
</dbReference>
<evidence type="ECO:0000259" key="3">
    <source>
        <dbReference type="PROSITE" id="PS51462"/>
    </source>
</evidence>
<dbReference type="AlphaFoldDB" id="A0A1F6LH41"/>
<dbReference type="GO" id="GO:0019693">
    <property type="term" value="P:ribose phosphate metabolic process"/>
    <property type="evidence" value="ECO:0007669"/>
    <property type="project" value="TreeGrafter"/>
</dbReference>
<keyword evidence="2" id="KW-0378">Hydrolase</keyword>
<dbReference type="PANTHER" id="PTHR11839:SF18">
    <property type="entry name" value="NUDIX HYDROLASE DOMAIN-CONTAINING PROTEIN"/>
    <property type="match status" value="1"/>
</dbReference>
<evidence type="ECO:0000256" key="1">
    <source>
        <dbReference type="ARBA" id="ARBA00001946"/>
    </source>
</evidence>
<dbReference type="InterPro" id="IPR015797">
    <property type="entry name" value="NUDIX_hydrolase-like_dom_sf"/>
</dbReference>
<reference evidence="4 5" key="1">
    <citation type="journal article" date="2016" name="Nat. Commun.">
        <title>Thousands of microbial genomes shed light on interconnected biogeochemical processes in an aquifer system.</title>
        <authorList>
            <person name="Anantharaman K."/>
            <person name="Brown C.T."/>
            <person name="Hug L.A."/>
            <person name="Sharon I."/>
            <person name="Castelle C.J."/>
            <person name="Probst A.J."/>
            <person name="Thomas B.C."/>
            <person name="Singh A."/>
            <person name="Wilkins M.J."/>
            <person name="Karaoz U."/>
            <person name="Brodie E.L."/>
            <person name="Williams K.H."/>
            <person name="Hubbard S.S."/>
            <person name="Banfield J.F."/>
        </authorList>
    </citation>
    <scope>NUCLEOTIDE SEQUENCE [LARGE SCALE GENOMIC DNA]</scope>
</reference>
<dbReference type="PROSITE" id="PS51462">
    <property type="entry name" value="NUDIX"/>
    <property type="match status" value="1"/>
</dbReference>
<protein>
    <recommendedName>
        <fullName evidence="3">Nudix hydrolase domain-containing protein</fullName>
    </recommendedName>
</protein>
<dbReference type="InterPro" id="IPR000086">
    <property type="entry name" value="NUDIX_hydrolase_dom"/>
</dbReference>
<gene>
    <name evidence="4" type="ORF">A2725_03160</name>
</gene>
<dbReference type="SUPFAM" id="SSF55811">
    <property type="entry name" value="Nudix"/>
    <property type="match status" value="1"/>
</dbReference>
<dbReference type="GO" id="GO:0006753">
    <property type="term" value="P:nucleoside phosphate metabolic process"/>
    <property type="evidence" value="ECO:0007669"/>
    <property type="project" value="TreeGrafter"/>
</dbReference>
<dbReference type="EMBL" id="MFPS01000009">
    <property type="protein sequence ID" value="OGH58671.1"/>
    <property type="molecule type" value="Genomic_DNA"/>
</dbReference>
<dbReference type="Pfam" id="PF00293">
    <property type="entry name" value="NUDIX"/>
    <property type="match status" value="1"/>
</dbReference>
<name>A0A1F6LH41_9BACT</name>
<sequence length="184" mass="21566">MKKAKFGKLKPKYKGKIFSISQREITFPDGVTETYEYCKRAPSVSVLAFNEKNEILMIKERRHGYHKNIWFLPGGRADQPKDTPRTAALRELEEEAGYKAKQIKMIHKKSPSNTLLWDIYIFYATDLKFVGNHPERGEHIESTQFIPFKKAVKMALDGTIENEFISYNIIRFDQMLKNKKFKIK</sequence>
<dbReference type="GO" id="GO:0016787">
    <property type="term" value="F:hydrolase activity"/>
    <property type="evidence" value="ECO:0007669"/>
    <property type="project" value="UniProtKB-KW"/>
</dbReference>